<feature type="transmembrane region" description="Helical" evidence="6">
    <location>
        <begin position="212"/>
        <end position="236"/>
    </location>
</feature>
<dbReference type="RefSeq" id="WP_266344525.1">
    <property type="nucleotide sequence ID" value="NZ_JAPKNH010000005.1"/>
</dbReference>
<keyword evidence="5 6" id="KW-0472">Membrane</keyword>
<keyword evidence="2" id="KW-0813">Transport</keyword>
<dbReference type="PANTHER" id="PTHR42865">
    <property type="entry name" value="PROTON/GLUTAMATE-ASPARTATE SYMPORTER"/>
    <property type="match status" value="1"/>
</dbReference>
<feature type="transmembrane region" description="Helical" evidence="6">
    <location>
        <begin position="362"/>
        <end position="385"/>
    </location>
</feature>
<dbReference type="EMBL" id="JBHSML010000014">
    <property type="protein sequence ID" value="MFC5518714.1"/>
    <property type="molecule type" value="Genomic_DNA"/>
</dbReference>
<evidence type="ECO:0000313" key="7">
    <source>
        <dbReference type="EMBL" id="MFC5518714.1"/>
    </source>
</evidence>
<accession>A0ABW0Q1H6</accession>
<evidence type="ECO:0000313" key="8">
    <source>
        <dbReference type="Proteomes" id="UP001596150"/>
    </source>
</evidence>
<comment type="subcellular location">
    <subcellularLocation>
        <location evidence="1">Membrane</location>
        <topology evidence="1">Multi-pass membrane protein</topology>
    </subcellularLocation>
</comment>
<evidence type="ECO:0000256" key="1">
    <source>
        <dbReference type="ARBA" id="ARBA00004141"/>
    </source>
</evidence>
<keyword evidence="4 6" id="KW-1133">Transmembrane helix</keyword>
<sequence>MSTDEILPAPAPRFNTFTLLKRVLRSPFTTLVLIAAGIVCGIHAPAIAHALAPVAKVYLNLLTMVVLPLLVSSVIFSITSMVQNPQSVRYLPRIALAVVIVSVLGVALSGTLSLLMQPGQIDDPQTRIGLGMFINSQGAVSTDLQLSLAAPQEVSQNSGPLGILLHLVPSNVFGALAKGETIQVLLFCLLFGLAVGQVPQKSAASLAQGLDAIYRACIILTNWFVWGLPIATFILIAEQTAQVGPEPLTLMGGFLVVMGLSTLVVMIAAVMIVAVRSRRGYWSTIKAFQPLLMVVITTRSTIASIPWIINLLVERMKFNQVIVELLAPLQAALLRTGAIFLYVGGVIFIAQLYGRTLSFSDLALIGVSSALLALTTTGMAGLVILSQMSVVCGYLQLPFEAAFVLFVAVDAVSDTFMTLASVSTVTAVTAAIAPHSREIAEAETIPAGIPPAQVATA</sequence>
<dbReference type="SUPFAM" id="SSF118215">
    <property type="entry name" value="Proton glutamate symport protein"/>
    <property type="match status" value="1"/>
</dbReference>
<keyword evidence="3 6" id="KW-0812">Transmembrane</keyword>
<evidence type="ECO:0000256" key="6">
    <source>
        <dbReference type="SAM" id="Phobius"/>
    </source>
</evidence>
<reference evidence="8" key="1">
    <citation type="journal article" date="2019" name="Int. J. Syst. Evol. Microbiol.">
        <title>The Global Catalogue of Microorganisms (GCM) 10K type strain sequencing project: providing services to taxonomists for standard genome sequencing and annotation.</title>
        <authorList>
            <consortium name="The Broad Institute Genomics Platform"/>
            <consortium name="The Broad Institute Genome Sequencing Center for Infectious Disease"/>
            <person name="Wu L."/>
            <person name="Ma J."/>
        </authorList>
    </citation>
    <scope>NUCLEOTIDE SEQUENCE [LARGE SCALE GENOMIC DNA]</scope>
    <source>
        <strain evidence="8">KACC 12633</strain>
    </source>
</reference>
<dbReference type="Pfam" id="PF00375">
    <property type="entry name" value="SDF"/>
    <property type="match status" value="1"/>
</dbReference>
<dbReference type="Gene3D" id="1.10.3860.10">
    <property type="entry name" value="Sodium:dicarboxylate symporter"/>
    <property type="match status" value="1"/>
</dbReference>
<feature type="transmembrane region" description="Helical" evidence="6">
    <location>
        <begin position="248"/>
        <end position="275"/>
    </location>
</feature>
<dbReference type="Proteomes" id="UP001596150">
    <property type="component" value="Unassembled WGS sequence"/>
</dbReference>
<dbReference type="PRINTS" id="PR00173">
    <property type="entry name" value="EDTRNSPORT"/>
</dbReference>
<feature type="transmembrane region" description="Helical" evidence="6">
    <location>
        <begin position="28"/>
        <end position="51"/>
    </location>
</feature>
<dbReference type="InterPro" id="IPR001991">
    <property type="entry name" value="Na-dicarboxylate_symporter"/>
</dbReference>
<dbReference type="PANTHER" id="PTHR42865:SF10">
    <property type="entry name" value="SODIUM:DICARBOXYLATE SYMPORTER FAMILY PROTEIN"/>
    <property type="match status" value="1"/>
</dbReference>
<protein>
    <submittedName>
        <fullName evidence="7">Dicarboxylate/amino acid:cation symporter</fullName>
    </submittedName>
</protein>
<evidence type="ECO:0000256" key="2">
    <source>
        <dbReference type="ARBA" id="ARBA00022448"/>
    </source>
</evidence>
<organism evidence="7 8">
    <name type="scientific">Kaistia terrae</name>
    <dbReference type="NCBI Taxonomy" id="537017"/>
    <lineage>
        <taxon>Bacteria</taxon>
        <taxon>Pseudomonadati</taxon>
        <taxon>Pseudomonadota</taxon>
        <taxon>Alphaproteobacteria</taxon>
        <taxon>Hyphomicrobiales</taxon>
        <taxon>Kaistiaceae</taxon>
        <taxon>Kaistia</taxon>
    </lineage>
</organism>
<feature type="transmembrane region" description="Helical" evidence="6">
    <location>
        <begin position="329"/>
        <end position="350"/>
    </location>
</feature>
<proteinExistence type="predicted"/>
<evidence type="ECO:0000256" key="5">
    <source>
        <dbReference type="ARBA" id="ARBA00023136"/>
    </source>
</evidence>
<comment type="caution">
    <text evidence="7">The sequence shown here is derived from an EMBL/GenBank/DDBJ whole genome shotgun (WGS) entry which is preliminary data.</text>
</comment>
<name>A0ABW0Q1H6_9HYPH</name>
<feature type="transmembrane region" description="Helical" evidence="6">
    <location>
        <begin position="94"/>
        <end position="116"/>
    </location>
</feature>
<keyword evidence="8" id="KW-1185">Reference proteome</keyword>
<evidence type="ECO:0000256" key="4">
    <source>
        <dbReference type="ARBA" id="ARBA00022989"/>
    </source>
</evidence>
<gene>
    <name evidence="7" type="ORF">ACFPP9_23265</name>
</gene>
<feature type="transmembrane region" description="Helical" evidence="6">
    <location>
        <begin position="57"/>
        <end position="82"/>
    </location>
</feature>
<evidence type="ECO:0000256" key="3">
    <source>
        <dbReference type="ARBA" id="ARBA00022692"/>
    </source>
</evidence>
<dbReference type="InterPro" id="IPR036458">
    <property type="entry name" value="Na:dicarbo_symporter_sf"/>
</dbReference>